<organism evidence="2 3">
    <name type="scientific">Gemmata obscuriglobus</name>
    <dbReference type="NCBI Taxonomy" id="114"/>
    <lineage>
        <taxon>Bacteria</taxon>
        <taxon>Pseudomonadati</taxon>
        <taxon>Planctomycetota</taxon>
        <taxon>Planctomycetia</taxon>
        <taxon>Gemmatales</taxon>
        <taxon>Gemmataceae</taxon>
        <taxon>Gemmata</taxon>
    </lineage>
</organism>
<dbReference type="OrthoDB" id="9771846at2"/>
<dbReference type="InterPro" id="IPR029044">
    <property type="entry name" value="Nucleotide-diphossugar_trans"/>
</dbReference>
<dbReference type="PANTHER" id="PTHR43179:SF7">
    <property type="entry name" value="RHAMNOSYLTRANSFERASE WBBL"/>
    <property type="match status" value="1"/>
</dbReference>
<reference evidence="2 3" key="1">
    <citation type="submission" date="2018-01" db="EMBL/GenBank/DDBJ databases">
        <title>G. obscuriglobus.</title>
        <authorList>
            <person name="Franke J."/>
            <person name="Blomberg W."/>
            <person name="Selmecki A."/>
        </authorList>
    </citation>
    <scope>NUCLEOTIDE SEQUENCE [LARGE SCALE GENOMIC DNA]</scope>
    <source>
        <strain evidence="2 3">DSM 5831</strain>
    </source>
</reference>
<gene>
    <name evidence="2" type="ORF">C1280_31025</name>
</gene>
<dbReference type="RefSeq" id="WP_010045750.1">
    <property type="nucleotide sequence ID" value="NZ_CP025958.1"/>
</dbReference>
<dbReference type="PANTHER" id="PTHR43179">
    <property type="entry name" value="RHAMNOSYLTRANSFERASE WBBL"/>
    <property type="match status" value="1"/>
</dbReference>
<keyword evidence="2" id="KW-0808">Transferase</keyword>
<name>A0A2Z3HHR4_9BACT</name>
<dbReference type="AlphaFoldDB" id="A0A2Z3HHR4"/>
<dbReference type="InterPro" id="IPR001173">
    <property type="entry name" value="Glyco_trans_2-like"/>
</dbReference>
<dbReference type="Pfam" id="PF00535">
    <property type="entry name" value="Glycos_transf_2"/>
    <property type="match status" value="1"/>
</dbReference>
<dbReference type="CDD" id="cd04186">
    <property type="entry name" value="GT_2_like_c"/>
    <property type="match status" value="1"/>
</dbReference>
<evidence type="ECO:0000313" key="2">
    <source>
        <dbReference type="EMBL" id="AWM40980.1"/>
    </source>
</evidence>
<protein>
    <submittedName>
        <fullName evidence="2">Glycosyltransferase family 2 protein</fullName>
    </submittedName>
</protein>
<keyword evidence="3" id="KW-1185">Reference proteome</keyword>
<dbReference type="EMBL" id="CP025958">
    <property type="protein sequence ID" value="AWM40980.1"/>
    <property type="molecule type" value="Genomic_DNA"/>
</dbReference>
<sequence>MSQVLIAPPEPRVARPAVPDVSVCIANWNCVELLRRCLQSLFEQDQGARFEVIIADNASTDGAADMVVAEFPDVVLIRNAENYGFARASNQAAAVATGRFLFFLNNDTLVPERTLRRFLDLAEANPGAGMFGPRLRGADGEVQISYRRRPTLAALLHRITLLRWTGLFRRAYYEYRRDTFDPMTAREVEVLMGAAVFLSRTVFDRVGRWDEAYWFGVEDIDLSTQVSRFGPVLYAASVEVVHYGRAAGRTNINFAAPNVAIGYVHYFRKCGAGPLALFAYKALVTVDAPLQLTQKLVEAVWRRATGQRAKAHNSLVAARGLWAFLRRELLRFWKA</sequence>
<feature type="domain" description="Glycosyltransferase 2-like" evidence="1">
    <location>
        <begin position="22"/>
        <end position="163"/>
    </location>
</feature>
<dbReference type="Proteomes" id="UP000245802">
    <property type="component" value="Chromosome"/>
</dbReference>
<proteinExistence type="predicted"/>
<evidence type="ECO:0000313" key="3">
    <source>
        <dbReference type="Proteomes" id="UP000245802"/>
    </source>
</evidence>
<dbReference type="GO" id="GO:0016740">
    <property type="term" value="F:transferase activity"/>
    <property type="evidence" value="ECO:0007669"/>
    <property type="project" value="UniProtKB-KW"/>
</dbReference>
<dbReference type="KEGG" id="gog:C1280_31025"/>
<dbReference type="SUPFAM" id="SSF53448">
    <property type="entry name" value="Nucleotide-diphospho-sugar transferases"/>
    <property type="match status" value="1"/>
</dbReference>
<dbReference type="Gene3D" id="3.90.550.10">
    <property type="entry name" value="Spore Coat Polysaccharide Biosynthesis Protein SpsA, Chain A"/>
    <property type="match status" value="1"/>
</dbReference>
<evidence type="ECO:0000259" key="1">
    <source>
        <dbReference type="Pfam" id="PF00535"/>
    </source>
</evidence>
<accession>A0A2Z3HHR4</accession>